<evidence type="ECO:0000256" key="2">
    <source>
        <dbReference type="ARBA" id="ARBA00022723"/>
    </source>
</evidence>
<evidence type="ECO:0000256" key="1">
    <source>
        <dbReference type="ARBA" id="ARBA00022714"/>
    </source>
</evidence>
<dbReference type="InterPro" id="IPR036922">
    <property type="entry name" value="Rieske_2Fe-2S_sf"/>
</dbReference>
<dbReference type="AlphaFoldDB" id="H8L6H5"/>
<dbReference type="PANTHER" id="PTHR21496">
    <property type="entry name" value="FERREDOXIN-RELATED"/>
    <property type="match status" value="1"/>
</dbReference>
<dbReference type="STRING" id="767434.Fraau_1545"/>
<evidence type="ECO:0000259" key="5">
    <source>
        <dbReference type="PROSITE" id="PS51296"/>
    </source>
</evidence>
<dbReference type="EMBL" id="CP003350">
    <property type="protein sequence ID" value="AFC85964.1"/>
    <property type="molecule type" value="Genomic_DNA"/>
</dbReference>
<keyword evidence="3" id="KW-0408">Iron</keyword>
<name>H8L6H5_FRAAD</name>
<proteinExistence type="predicted"/>
<dbReference type="Pfam" id="PF00355">
    <property type="entry name" value="Rieske"/>
    <property type="match status" value="1"/>
</dbReference>
<accession>H8L6H5</accession>
<dbReference type="InterPro" id="IPR017941">
    <property type="entry name" value="Rieske_2Fe-2S"/>
</dbReference>
<dbReference type="GO" id="GO:0051213">
    <property type="term" value="F:dioxygenase activity"/>
    <property type="evidence" value="ECO:0007669"/>
    <property type="project" value="UniProtKB-KW"/>
</dbReference>
<dbReference type="CDD" id="cd03528">
    <property type="entry name" value="Rieske_RO_ferredoxin"/>
    <property type="match status" value="1"/>
</dbReference>
<keyword evidence="2" id="KW-0479">Metal-binding</keyword>
<keyword evidence="6" id="KW-0223">Dioxygenase</keyword>
<evidence type="ECO:0000256" key="3">
    <source>
        <dbReference type="ARBA" id="ARBA00023004"/>
    </source>
</evidence>
<evidence type="ECO:0000313" key="7">
    <source>
        <dbReference type="Proteomes" id="UP000005234"/>
    </source>
</evidence>
<sequence>MGDWIMVGTRGELLPGEHRVVWDGDTAIAVFNIEGELYAIEDQCTHDSLEMASGELDGHELVCPWHGARFDLRTGAALCAPAYEPVATFPVKEEHGAIWTRDNRQD</sequence>
<organism evidence="6 7">
    <name type="scientific">Frateuria aurantia (strain ATCC 33424 / DSM 6220 / KCTC 2777 / LMG 1558 / NBRC 3245 / NCIMB 13370)</name>
    <name type="common">Acetobacter aurantius</name>
    <dbReference type="NCBI Taxonomy" id="767434"/>
    <lineage>
        <taxon>Bacteria</taxon>
        <taxon>Pseudomonadati</taxon>
        <taxon>Pseudomonadota</taxon>
        <taxon>Gammaproteobacteria</taxon>
        <taxon>Lysobacterales</taxon>
        <taxon>Rhodanobacteraceae</taxon>
        <taxon>Frateuria</taxon>
    </lineage>
</organism>
<gene>
    <name evidence="6" type="ordered locus">Fraau_1545</name>
</gene>
<dbReference type="GO" id="GO:0046872">
    <property type="term" value="F:metal ion binding"/>
    <property type="evidence" value="ECO:0007669"/>
    <property type="project" value="UniProtKB-KW"/>
</dbReference>
<dbReference type="Proteomes" id="UP000005234">
    <property type="component" value="Chromosome"/>
</dbReference>
<keyword evidence="7" id="KW-1185">Reference proteome</keyword>
<keyword evidence="6" id="KW-0560">Oxidoreductase</keyword>
<dbReference type="GO" id="GO:0051537">
    <property type="term" value="F:2 iron, 2 sulfur cluster binding"/>
    <property type="evidence" value="ECO:0007669"/>
    <property type="project" value="UniProtKB-KW"/>
</dbReference>
<evidence type="ECO:0000313" key="6">
    <source>
        <dbReference type="EMBL" id="AFC85964.1"/>
    </source>
</evidence>
<protein>
    <submittedName>
        <fullName evidence="6">Ferredoxin subunit of nitrite reductase and ring-hydroxylating dioxygenase</fullName>
    </submittedName>
</protein>
<dbReference type="PROSITE" id="PS51296">
    <property type="entry name" value="RIESKE"/>
    <property type="match status" value="1"/>
</dbReference>
<dbReference type="HOGENOM" id="CLU_055690_5_0_6"/>
<dbReference type="RefSeq" id="WP_014402969.1">
    <property type="nucleotide sequence ID" value="NC_017033.1"/>
</dbReference>
<keyword evidence="4" id="KW-0411">Iron-sulfur</keyword>
<dbReference type="KEGG" id="fau:Fraau_1545"/>
<dbReference type="OrthoDB" id="9800167at2"/>
<reference evidence="6" key="1">
    <citation type="submission" date="2012-02" db="EMBL/GenBank/DDBJ databases">
        <title>The complete genome of Frateuria aurantia DSM 6220.</title>
        <authorList>
            <consortium name="US DOE Joint Genome Institute (JGI-PGF)"/>
            <person name="Lucas S."/>
            <person name="Copeland A."/>
            <person name="Lapidus A."/>
            <person name="Glavina del Rio T."/>
            <person name="Dalin E."/>
            <person name="Tice H."/>
            <person name="Bruce D."/>
            <person name="Goodwin L."/>
            <person name="Pitluck S."/>
            <person name="Peters L."/>
            <person name="Ovchinnikova G."/>
            <person name="Teshima H."/>
            <person name="Kyrpides N."/>
            <person name="Mavromatis K."/>
            <person name="Ivanova N."/>
            <person name="Brettin T."/>
            <person name="Detter J.C."/>
            <person name="Han C."/>
            <person name="Larimer F."/>
            <person name="Land M."/>
            <person name="Hauser L."/>
            <person name="Markowitz V."/>
            <person name="Cheng J.-F."/>
            <person name="Hugenholtz P."/>
            <person name="Woyke T."/>
            <person name="Wu D."/>
            <person name="Brambilla E."/>
            <person name="Klenk H.-P."/>
            <person name="Eisen J.A."/>
        </authorList>
    </citation>
    <scope>NUCLEOTIDE SEQUENCE</scope>
    <source>
        <strain evidence="6">DSM 6220</strain>
    </source>
</reference>
<feature type="domain" description="Rieske" evidence="5">
    <location>
        <begin position="5"/>
        <end position="100"/>
    </location>
</feature>
<dbReference type="SUPFAM" id="SSF50022">
    <property type="entry name" value="ISP domain"/>
    <property type="match status" value="1"/>
</dbReference>
<dbReference type="eggNOG" id="COG2146">
    <property type="taxonomic scope" value="Bacteria"/>
</dbReference>
<evidence type="ECO:0000256" key="4">
    <source>
        <dbReference type="ARBA" id="ARBA00023014"/>
    </source>
</evidence>
<dbReference type="PANTHER" id="PTHR21496:SF23">
    <property type="entry name" value="3-PHENYLPROPIONATE_CINNAMIC ACID DIOXYGENASE FERREDOXIN SUBUNIT"/>
    <property type="match status" value="1"/>
</dbReference>
<keyword evidence="1" id="KW-0001">2Fe-2S</keyword>
<dbReference type="Gene3D" id="2.102.10.10">
    <property type="entry name" value="Rieske [2Fe-2S] iron-sulphur domain"/>
    <property type="match status" value="1"/>
</dbReference>